<evidence type="ECO:0000256" key="1">
    <source>
        <dbReference type="SAM" id="MobiDB-lite"/>
    </source>
</evidence>
<organism evidence="2 3">
    <name type="scientific">Candida metapsilosis</name>
    <dbReference type="NCBI Taxonomy" id="273372"/>
    <lineage>
        <taxon>Eukaryota</taxon>
        <taxon>Fungi</taxon>
        <taxon>Dikarya</taxon>
        <taxon>Ascomycota</taxon>
        <taxon>Saccharomycotina</taxon>
        <taxon>Pichiomycetes</taxon>
        <taxon>Debaryomycetaceae</taxon>
        <taxon>Candida/Lodderomyces clade</taxon>
        <taxon>Candida</taxon>
    </lineage>
</organism>
<feature type="compositionally biased region" description="Basic residues" evidence="1">
    <location>
        <begin position="7"/>
        <end position="16"/>
    </location>
</feature>
<accession>A0A8H8D8W0</accession>
<feature type="compositionally biased region" description="Acidic residues" evidence="1">
    <location>
        <begin position="402"/>
        <end position="433"/>
    </location>
</feature>
<name>A0A8H8D8W0_9ASCO</name>
<feature type="compositionally biased region" description="Acidic residues" evidence="1">
    <location>
        <begin position="234"/>
        <end position="275"/>
    </location>
</feature>
<feature type="region of interest" description="Disordered" evidence="1">
    <location>
        <begin position="1"/>
        <end position="133"/>
    </location>
</feature>
<feature type="compositionally biased region" description="Acidic residues" evidence="1">
    <location>
        <begin position="177"/>
        <end position="187"/>
    </location>
</feature>
<dbReference type="AlphaFoldDB" id="A0A8H8D8W0"/>
<protein>
    <submittedName>
        <fullName evidence="2">Uncharacterized protein</fullName>
    </submittedName>
</protein>
<evidence type="ECO:0000313" key="3">
    <source>
        <dbReference type="Proteomes" id="UP000669133"/>
    </source>
</evidence>
<dbReference type="RefSeq" id="XP_067546195.1">
    <property type="nucleotide sequence ID" value="XM_067693812.1"/>
</dbReference>
<feature type="compositionally biased region" description="Basic and acidic residues" evidence="1">
    <location>
        <begin position="438"/>
        <end position="451"/>
    </location>
</feature>
<feature type="region of interest" description="Disordered" evidence="1">
    <location>
        <begin position="164"/>
        <end position="210"/>
    </location>
</feature>
<feature type="region of interest" description="Disordered" evidence="1">
    <location>
        <begin position="400"/>
        <end position="526"/>
    </location>
</feature>
<proteinExistence type="predicted"/>
<dbReference type="EMBL" id="JAEOAQ010000007">
    <property type="protein sequence ID" value="KAG5417079.1"/>
    <property type="molecule type" value="Genomic_DNA"/>
</dbReference>
<gene>
    <name evidence="2" type="ORF">I9W82_004712</name>
</gene>
<feature type="compositionally biased region" description="Acidic residues" evidence="1">
    <location>
        <begin position="466"/>
        <end position="524"/>
    </location>
</feature>
<comment type="caution">
    <text evidence="2">The sequence shown here is derived from an EMBL/GenBank/DDBJ whole genome shotgun (WGS) entry which is preliminary data.</text>
</comment>
<dbReference type="OrthoDB" id="4095451at2759"/>
<feature type="region of interest" description="Disordered" evidence="1">
    <location>
        <begin position="234"/>
        <end position="283"/>
    </location>
</feature>
<evidence type="ECO:0000313" key="2">
    <source>
        <dbReference type="EMBL" id="KAG5417079.1"/>
    </source>
</evidence>
<feature type="compositionally biased region" description="Acidic residues" evidence="1">
    <location>
        <begin position="121"/>
        <end position="133"/>
    </location>
</feature>
<feature type="compositionally biased region" description="Acidic residues" evidence="1">
    <location>
        <begin position="51"/>
        <end position="99"/>
    </location>
</feature>
<dbReference type="GeneID" id="93653341"/>
<reference evidence="2 3" key="1">
    <citation type="submission" date="2020-12" db="EMBL/GenBank/DDBJ databases">
        <title>Effect of drift, selection, and recombination on the evolution of hybrid genomes in Candida yeast pathogens.</title>
        <authorList>
            <person name="Mixao V."/>
            <person name="Ksiezopolska E."/>
            <person name="Saus E."/>
            <person name="Boekhout T."/>
            <person name="Gacser A."/>
            <person name="Gabaldon T."/>
        </authorList>
    </citation>
    <scope>NUCLEOTIDE SEQUENCE [LARGE SCALE GENOMIC DNA]</scope>
    <source>
        <strain evidence="2 3">BP57</strain>
    </source>
</reference>
<feature type="compositionally biased region" description="Acidic residues" evidence="1">
    <location>
        <begin position="196"/>
        <end position="210"/>
    </location>
</feature>
<keyword evidence="3" id="KW-1185">Reference proteome</keyword>
<sequence length="615" mass="70231">MTYQRPSKSKYNKKNVHFATPKKGARVSKPQKQQYRKYYHEQPSKRFAFVEEPDSEGDYSDDIEEEGFEDESTSSEESSEDDSDSDSDSSSEEDEEVYEFDLGPQDYDEEDSSDGNIEFIDASDVELESDGDEYYVDLNDQLVSAEDIGAPEVHDLNDEIVAYYDGEEASSDSSESSSDEEDADEGVEAIVHLTEEADSSADDSSDSEDEIMGYIVDTKKLEEKLLLEAIRQDFEEELVSPDEYESRDEDSELGSEPEYIEIDSSDEDESSDEEGVTIYKSLPCTECDCEDEQEDEQEEEDDDLQVVRDDDKEFSVVDLSDDVANSSDYQLEELDDGSYKLNVRFPSLVRDELKIEFLKKENELVIKGKLNFNGAETEDEEDEDEVEDITELTPAEFINYALDEDDDDEEDDEYSYADPEDVSEEEYSGDEDSAVLSGKEKAKAEKAKRDFILSQIEELEKRDGYNEDSDSDYDIDSEEEEEEGDDFEGFYEDEEPEDSEDSEEEYESDESSSEDEELQEDAEDLINQFKDQEVFFEKHFQFDKVIKFNKIKARFVGDDELELIIPSKNTTVEEDNSFAVTVDSSDDESSTTEEIDGNVPVLRDLDELLEAVEAA</sequence>
<dbReference type="Proteomes" id="UP000669133">
    <property type="component" value="Unassembled WGS sequence"/>
</dbReference>